<dbReference type="InterPro" id="IPR008974">
    <property type="entry name" value="TRAF-like"/>
</dbReference>
<dbReference type="CDD" id="cd00121">
    <property type="entry name" value="MATH"/>
    <property type="match status" value="1"/>
</dbReference>
<organism evidence="2 3">
    <name type="scientific">Caerostris darwini</name>
    <dbReference type="NCBI Taxonomy" id="1538125"/>
    <lineage>
        <taxon>Eukaryota</taxon>
        <taxon>Metazoa</taxon>
        <taxon>Ecdysozoa</taxon>
        <taxon>Arthropoda</taxon>
        <taxon>Chelicerata</taxon>
        <taxon>Arachnida</taxon>
        <taxon>Araneae</taxon>
        <taxon>Araneomorphae</taxon>
        <taxon>Entelegynae</taxon>
        <taxon>Araneoidea</taxon>
        <taxon>Araneidae</taxon>
        <taxon>Caerostris</taxon>
    </lineage>
</organism>
<protein>
    <submittedName>
        <fullName evidence="2">Speckle-type POZ protein B</fullName>
    </submittedName>
</protein>
<dbReference type="SUPFAM" id="SSF49599">
    <property type="entry name" value="TRAF domain-like"/>
    <property type="match status" value="2"/>
</dbReference>
<dbReference type="PROSITE" id="PS50144">
    <property type="entry name" value="MATH"/>
    <property type="match status" value="1"/>
</dbReference>
<dbReference type="Gene3D" id="2.60.210.10">
    <property type="entry name" value="Apoptosis, Tumor Necrosis Factor Receptor Associated Protein 2, Chain A"/>
    <property type="match status" value="2"/>
</dbReference>
<dbReference type="Pfam" id="PF22486">
    <property type="entry name" value="MATH_2"/>
    <property type="match status" value="1"/>
</dbReference>
<accession>A0AAV4NPU8</accession>
<reference evidence="2 3" key="1">
    <citation type="submission" date="2021-06" db="EMBL/GenBank/DDBJ databases">
        <title>Caerostris darwini draft genome.</title>
        <authorList>
            <person name="Kono N."/>
            <person name="Arakawa K."/>
        </authorList>
    </citation>
    <scope>NUCLEOTIDE SEQUENCE [LARGE SCALE GENOMIC DNA]</scope>
</reference>
<gene>
    <name evidence="2" type="primary">spop-b_16</name>
    <name evidence="2" type="ORF">CDAR_242051</name>
</gene>
<proteinExistence type="predicted"/>
<comment type="caution">
    <text evidence="2">The sequence shown here is derived from an EMBL/GenBank/DDBJ whole genome shotgun (WGS) entry which is preliminary data.</text>
</comment>
<dbReference type="InterPro" id="IPR002083">
    <property type="entry name" value="MATH/TRAF_dom"/>
</dbReference>
<evidence type="ECO:0000313" key="2">
    <source>
        <dbReference type="EMBL" id="GIX85790.1"/>
    </source>
</evidence>
<dbReference type="AlphaFoldDB" id="A0AAV4NPU8"/>
<keyword evidence="3" id="KW-1185">Reference proteome</keyword>
<sequence>MQYSTRKTFTYTWTIQNSAHCWHKEGELLNSPAFFVDTLERTKWYLRIFPRGNFEKGFSTVYLRRDSADFGPDSIKLGYKISFLAENGVPIRTKEIKEHSFTKNHGYGALELLTWDDMFLHQGEVTIRCEMWASEYEISESGHCRATTKIGAVQRSFVWDIKNFSILGSNRKKSMQMKCISTGASQITFDFCLTEGLGCEENMYMEVTHEDEKIKIIKFSLYLMDVKGRKTECARKEVGFYNPQKKWFAPLFLTKRKLMEKKNLYLKDDTLRLLSIGSQEYVFGVGDSIQTFHCRSSNCISEPI</sequence>
<dbReference type="EMBL" id="BPLQ01001822">
    <property type="protein sequence ID" value="GIX85790.1"/>
    <property type="molecule type" value="Genomic_DNA"/>
</dbReference>
<dbReference type="Proteomes" id="UP001054837">
    <property type="component" value="Unassembled WGS sequence"/>
</dbReference>
<evidence type="ECO:0000259" key="1">
    <source>
        <dbReference type="PROSITE" id="PS50144"/>
    </source>
</evidence>
<name>A0AAV4NPU8_9ARAC</name>
<feature type="domain" description="MATH" evidence="1">
    <location>
        <begin position="8"/>
        <end position="131"/>
    </location>
</feature>
<evidence type="ECO:0000313" key="3">
    <source>
        <dbReference type="Proteomes" id="UP001054837"/>
    </source>
</evidence>